<reference evidence="1 2" key="1">
    <citation type="submission" date="2019-09" db="EMBL/GenBank/DDBJ databases">
        <title>Bird 10,000 Genomes (B10K) Project - Family phase.</title>
        <authorList>
            <person name="Zhang G."/>
        </authorList>
    </citation>
    <scope>NUCLEOTIDE SEQUENCE [LARGE SCALE GENOMIC DNA]</scope>
    <source>
        <strain evidence="1">B10K-DU-012-41</strain>
    </source>
</reference>
<dbReference type="PANTHER" id="PTHR46251">
    <property type="entry name" value="RUN DOMAIN-CONTAINING 3 PROTEIN RUNDC3"/>
    <property type="match status" value="1"/>
</dbReference>
<feature type="non-terminal residue" evidence="1">
    <location>
        <position position="147"/>
    </location>
</feature>
<dbReference type="PANTHER" id="PTHR46251:SF1">
    <property type="entry name" value="RUN DOMAIN-CONTAINING PROTEIN 3B"/>
    <property type="match status" value="1"/>
</dbReference>
<protein>
    <submittedName>
        <fullName evidence="1">RUN3B protein</fullName>
    </submittedName>
</protein>
<keyword evidence="2" id="KW-1185">Reference proteome</keyword>
<evidence type="ECO:0000313" key="2">
    <source>
        <dbReference type="Proteomes" id="UP000563107"/>
    </source>
</evidence>
<evidence type="ECO:0000313" key="1">
    <source>
        <dbReference type="EMBL" id="NXT65926.1"/>
    </source>
</evidence>
<organism evidence="1 2">
    <name type="scientific">Chaetops frenatus</name>
    <name type="common">Rufous rock-jumper</name>
    <dbReference type="NCBI Taxonomy" id="221966"/>
    <lineage>
        <taxon>Eukaryota</taxon>
        <taxon>Metazoa</taxon>
        <taxon>Chordata</taxon>
        <taxon>Craniata</taxon>
        <taxon>Vertebrata</taxon>
        <taxon>Euteleostomi</taxon>
        <taxon>Archelosauria</taxon>
        <taxon>Archosauria</taxon>
        <taxon>Dinosauria</taxon>
        <taxon>Saurischia</taxon>
        <taxon>Theropoda</taxon>
        <taxon>Coelurosauria</taxon>
        <taxon>Aves</taxon>
        <taxon>Neognathae</taxon>
        <taxon>Neoaves</taxon>
        <taxon>Telluraves</taxon>
        <taxon>Australaves</taxon>
        <taxon>Passeriformes</taxon>
        <taxon>Picathartidae</taxon>
        <taxon>Chaetops</taxon>
    </lineage>
</organism>
<dbReference type="InterPro" id="IPR047340">
    <property type="entry name" value="RUNDC3A_B"/>
</dbReference>
<dbReference type="EMBL" id="VZTR01016441">
    <property type="protein sequence ID" value="NXT65926.1"/>
    <property type="molecule type" value="Genomic_DNA"/>
</dbReference>
<name>A0A7L3EBA4_9PASS</name>
<accession>A0A7L3EBA4</accession>
<proteinExistence type="predicted"/>
<feature type="non-terminal residue" evidence="1">
    <location>
        <position position="1"/>
    </location>
</feature>
<dbReference type="Proteomes" id="UP000563107">
    <property type="component" value="Unassembled WGS sequence"/>
</dbReference>
<dbReference type="AlphaFoldDB" id="A0A7L3EBA4"/>
<comment type="caution">
    <text evidence="1">The sequence shown here is derived from an EMBL/GenBank/DDBJ whole genome shotgun (WGS) entry which is preliminary data.</text>
</comment>
<sequence length="147" mass="16912">SFCLKGEGLDGSYPAVIDYTPYLKFTQSHANFVSLVQKYSSAGNKCCIPSDDHQTKLSFLLGLFLCSHKIKSSYFAINVEVNLVQFWDKSLKILGYLEELVRLRENQLSESVSQNKLLLQRIEDMDLAHKMEKEQLEYIIVELQDQL</sequence>
<gene>
    <name evidence="1" type="primary">Rundc3b</name>
    <name evidence="1" type="ORF">CHAFRE_R12490</name>
</gene>